<gene>
    <name evidence="1" type="ORF">TTHERM_000869600</name>
</gene>
<dbReference type="GeneID" id="24440976"/>
<dbReference type="AlphaFoldDB" id="W7XBF4"/>
<organism evidence="1 2">
    <name type="scientific">Tetrahymena thermophila (strain SB210)</name>
    <dbReference type="NCBI Taxonomy" id="312017"/>
    <lineage>
        <taxon>Eukaryota</taxon>
        <taxon>Sar</taxon>
        <taxon>Alveolata</taxon>
        <taxon>Ciliophora</taxon>
        <taxon>Intramacronucleata</taxon>
        <taxon>Oligohymenophorea</taxon>
        <taxon>Hymenostomatida</taxon>
        <taxon>Tetrahymenina</taxon>
        <taxon>Tetrahymenidae</taxon>
        <taxon>Tetrahymena</taxon>
    </lineage>
</organism>
<sequence>MDMQTNQNNKQPIVSNLQQIIIIIRVCSLEKAVPQDQILQRIRRVFKFFSLVSLGSPY</sequence>
<name>W7XBF4_TETTS</name>
<evidence type="ECO:0000313" key="2">
    <source>
        <dbReference type="Proteomes" id="UP000009168"/>
    </source>
</evidence>
<accession>W7XBF4</accession>
<dbReference type="InParanoid" id="W7XBF4"/>
<keyword evidence="2" id="KW-1185">Reference proteome</keyword>
<dbReference type="Proteomes" id="UP000009168">
    <property type="component" value="Unassembled WGS sequence"/>
</dbReference>
<dbReference type="RefSeq" id="XP_012650747.1">
    <property type="nucleotide sequence ID" value="XM_012795293.1"/>
</dbReference>
<dbReference type="KEGG" id="tet:TTHERM_000869600"/>
<reference evidence="2" key="1">
    <citation type="journal article" date="2006" name="PLoS Biol.">
        <title>Macronuclear genome sequence of the ciliate Tetrahymena thermophila, a model eukaryote.</title>
        <authorList>
            <person name="Eisen J.A."/>
            <person name="Coyne R.S."/>
            <person name="Wu M."/>
            <person name="Wu D."/>
            <person name="Thiagarajan M."/>
            <person name="Wortman J.R."/>
            <person name="Badger J.H."/>
            <person name="Ren Q."/>
            <person name="Amedeo P."/>
            <person name="Jones K.M."/>
            <person name="Tallon L.J."/>
            <person name="Delcher A.L."/>
            <person name="Salzberg S.L."/>
            <person name="Silva J.C."/>
            <person name="Haas B.J."/>
            <person name="Majoros W.H."/>
            <person name="Farzad M."/>
            <person name="Carlton J.M."/>
            <person name="Smith R.K. Jr."/>
            <person name="Garg J."/>
            <person name="Pearlman R.E."/>
            <person name="Karrer K.M."/>
            <person name="Sun L."/>
            <person name="Manning G."/>
            <person name="Elde N.C."/>
            <person name="Turkewitz A.P."/>
            <person name="Asai D.J."/>
            <person name="Wilkes D.E."/>
            <person name="Wang Y."/>
            <person name="Cai H."/>
            <person name="Collins K."/>
            <person name="Stewart B.A."/>
            <person name="Lee S.R."/>
            <person name="Wilamowska K."/>
            <person name="Weinberg Z."/>
            <person name="Ruzzo W.L."/>
            <person name="Wloga D."/>
            <person name="Gaertig J."/>
            <person name="Frankel J."/>
            <person name="Tsao C.-C."/>
            <person name="Gorovsky M.A."/>
            <person name="Keeling P.J."/>
            <person name="Waller R.F."/>
            <person name="Patron N.J."/>
            <person name="Cherry J.M."/>
            <person name="Stover N.A."/>
            <person name="Krieger C.J."/>
            <person name="del Toro C."/>
            <person name="Ryder H.F."/>
            <person name="Williamson S.C."/>
            <person name="Barbeau R.A."/>
            <person name="Hamilton E.P."/>
            <person name="Orias E."/>
        </authorList>
    </citation>
    <scope>NUCLEOTIDE SEQUENCE [LARGE SCALE GENOMIC DNA]</scope>
    <source>
        <strain evidence="2">SB210</strain>
    </source>
</reference>
<evidence type="ECO:0000313" key="1">
    <source>
        <dbReference type="EMBL" id="EWS76715.1"/>
    </source>
</evidence>
<dbReference type="EMBL" id="GG662863">
    <property type="protein sequence ID" value="EWS76715.1"/>
    <property type="molecule type" value="Genomic_DNA"/>
</dbReference>
<proteinExistence type="predicted"/>
<protein>
    <submittedName>
        <fullName evidence="1">Uncharacterized protein</fullName>
    </submittedName>
</protein>